<dbReference type="AlphaFoldDB" id="A0AAD8MKK1"/>
<keyword evidence="1" id="KW-0175">Coiled coil</keyword>
<reference evidence="5" key="1">
    <citation type="submission" date="2023-02" db="EMBL/GenBank/DDBJ databases">
        <title>Genome of toxic invasive species Heracleum sosnowskyi carries increased number of genes despite the absence of recent whole-genome duplications.</title>
        <authorList>
            <person name="Schelkunov M."/>
            <person name="Shtratnikova V."/>
            <person name="Makarenko M."/>
            <person name="Klepikova A."/>
            <person name="Omelchenko D."/>
            <person name="Novikova G."/>
            <person name="Obukhova E."/>
            <person name="Bogdanov V."/>
            <person name="Penin A."/>
            <person name="Logacheva M."/>
        </authorList>
    </citation>
    <scope>NUCLEOTIDE SEQUENCE</scope>
    <source>
        <strain evidence="5">Hsosn_3</strain>
        <tissue evidence="5">Leaf</tissue>
    </source>
</reference>
<evidence type="ECO:0000256" key="2">
    <source>
        <dbReference type="SAM" id="MobiDB-lite"/>
    </source>
</evidence>
<dbReference type="Gene3D" id="1.20.5.170">
    <property type="match status" value="1"/>
</dbReference>
<protein>
    <submittedName>
        <fullName evidence="5">WPP domain-interacting tail-anchored protein 2</fullName>
    </submittedName>
</protein>
<reference evidence="5" key="2">
    <citation type="submission" date="2023-05" db="EMBL/GenBank/DDBJ databases">
        <authorList>
            <person name="Schelkunov M.I."/>
        </authorList>
    </citation>
    <scope>NUCLEOTIDE SEQUENCE</scope>
    <source>
        <strain evidence="5">Hsosn_3</strain>
        <tissue evidence="5">Leaf</tissue>
    </source>
</reference>
<accession>A0AAD8MKK1</accession>
<evidence type="ECO:0000313" key="6">
    <source>
        <dbReference type="Proteomes" id="UP001237642"/>
    </source>
</evidence>
<comment type="caution">
    <text evidence="5">The sequence shown here is derived from an EMBL/GenBank/DDBJ whole genome shotgun (WGS) entry which is preliminary data.</text>
</comment>
<keyword evidence="3" id="KW-0472">Membrane</keyword>
<dbReference type="EMBL" id="JAUIZM010000007">
    <property type="protein sequence ID" value="KAK1376054.1"/>
    <property type="molecule type" value="Genomic_DNA"/>
</dbReference>
<proteinExistence type="predicted"/>
<dbReference type="Pfam" id="PF26581">
    <property type="entry name" value="WIT1_2_N"/>
    <property type="match status" value="1"/>
</dbReference>
<feature type="transmembrane region" description="Helical" evidence="3">
    <location>
        <begin position="619"/>
        <end position="637"/>
    </location>
</feature>
<keyword evidence="6" id="KW-1185">Reference proteome</keyword>
<evidence type="ECO:0000313" key="5">
    <source>
        <dbReference type="EMBL" id="KAK1376054.1"/>
    </source>
</evidence>
<organism evidence="5 6">
    <name type="scientific">Heracleum sosnowskyi</name>
    <dbReference type="NCBI Taxonomy" id="360622"/>
    <lineage>
        <taxon>Eukaryota</taxon>
        <taxon>Viridiplantae</taxon>
        <taxon>Streptophyta</taxon>
        <taxon>Embryophyta</taxon>
        <taxon>Tracheophyta</taxon>
        <taxon>Spermatophyta</taxon>
        <taxon>Magnoliopsida</taxon>
        <taxon>eudicotyledons</taxon>
        <taxon>Gunneridae</taxon>
        <taxon>Pentapetalae</taxon>
        <taxon>asterids</taxon>
        <taxon>campanulids</taxon>
        <taxon>Apiales</taxon>
        <taxon>Apiaceae</taxon>
        <taxon>Apioideae</taxon>
        <taxon>apioid superclade</taxon>
        <taxon>Tordylieae</taxon>
        <taxon>Tordyliinae</taxon>
        <taxon>Heracleum</taxon>
    </lineage>
</organism>
<feature type="domain" description="WIT1/2 N-terminal helical bundle" evidence="4">
    <location>
        <begin position="31"/>
        <end position="166"/>
    </location>
</feature>
<evidence type="ECO:0000256" key="3">
    <source>
        <dbReference type="SAM" id="Phobius"/>
    </source>
</evidence>
<evidence type="ECO:0000259" key="4">
    <source>
        <dbReference type="Pfam" id="PF26581"/>
    </source>
</evidence>
<dbReference type="InterPro" id="IPR039976">
    <property type="entry name" value="WIT1/WIT2"/>
</dbReference>
<keyword evidence="3" id="KW-0812">Transmembrane</keyword>
<dbReference type="Proteomes" id="UP001237642">
    <property type="component" value="Unassembled WGS sequence"/>
</dbReference>
<dbReference type="InterPro" id="IPR058610">
    <property type="entry name" value="WIT1_2_N"/>
</dbReference>
<feature type="coiled-coil region" evidence="1">
    <location>
        <begin position="401"/>
        <end position="470"/>
    </location>
</feature>
<sequence length="644" mass="73056">MDTSGEEVDVINGDVPESISSSGDIMQEMVNVAKILTRVNMGTACSSERSANLNMLMMYVATKESEYEASISDEELVLKDSAEKVLYLDLLCGILDSEVNELKNFMSKLRIEIVVARTFMVSYKDLGEDSEDVEKMLKDCEESLRQSLDQISDIKEQSSGVQRNILRSSGENTWKGSKAIEQVVDENLSDPRITLNMLERSLARELDLDKQIAESREVEEDLKLRLHFSEHENLCLEEEDLVLLERLFEGENIAEVLMGISKELLCQIQKLIFNRNVSKTRENNLRSKLEDSIQELKAKDATLQRTESSNTKINEVLLAEKNNLIGNLIETEDRLILVDSEAFTLRETVSSLETQLKEHERQMMDLKTPGDEGQNLLQKLQGMSNTQDDLKKQLCTVEARAETAEAKCKLLTESNKELNEELNIHRASAEASQEKENMLKSTIKDMENVIQTLKSKVLKAENQVETTEDKCIELSECNSDLTDKLHFLKCKMDCLKVSLHQAEESKKATAKDIRTQTKLITEMVMQLAFERERLQKQISSLTKQNKIPVDQSQKTSKSQVNSSHNMKEDTKILTSSVTMRNSKSADIERKDEIDGGPDDCRLDLETVRNIDARQLNVKYVIMMVLVLVISVFAALLFQPPDSGF</sequence>
<dbReference type="PANTHER" id="PTHR35705:SF1">
    <property type="entry name" value="WPP DOMAIN-INTERACTING TAIL-ANCHORED PROTEIN 1"/>
    <property type="match status" value="1"/>
</dbReference>
<name>A0AAD8MKK1_9APIA</name>
<evidence type="ECO:0000256" key="1">
    <source>
        <dbReference type="SAM" id="Coils"/>
    </source>
</evidence>
<feature type="coiled-coil region" evidence="1">
    <location>
        <begin position="279"/>
        <end position="306"/>
    </location>
</feature>
<feature type="region of interest" description="Disordered" evidence="2">
    <location>
        <begin position="545"/>
        <end position="570"/>
    </location>
</feature>
<keyword evidence="3" id="KW-1133">Transmembrane helix</keyword>
<gene>
    <name evidence="5" type="ORF">POM88_032247</name>
</gene>
<dbReference type="PANTHER" id="PTHR35705">
    <property type="entry name" value="WPP DOMAIN-INTERACTING TAIL-ANCHORED PROTEIN 1"/>
    <property type="match status" value="1"/>
</dbReference>
<feature type="compositionally biased region" description="Polar residues" evidence="2">
    <location>
        <begin position="545"/>
        <end position="564"/>
    </location>
</feature>